<dbReference type="InterPro" id="IPR020038">
    <property type="entry name" value="Circ_bacteriocin"/>
</dbReference>
<evidence type="ECO:0000256" key="3">
    <source>
        <dbReference type="ARBA" id="ARBA00022529"/>
    </source>
</evidence>
<gene>
    <name evidence="6" type="ORF">HMPREF3213_03286</name>
</gene>
<dbReference type="GO" id="GO:0042742">
    <property type="term" value="P:defense response to bacterium"/>
    <property type="evidence" value="ECO:0007669"/>
    <property type="project" value="UniProtKB-KW"/>
</dbReference>
<keyword evidence="2" id="KW-0964">Secreted</keyword>
<dbReference type="SMR" id="A0A133KCP3"/>
<comment type="caution">
    <text evidence="6">The sequence shown here is derived from an EMBL/GenBank/DDBJ whole genome shotgun (WGS) entry which is preliminary data.</text>
</comment>
<proteinExistence type="predicted"/>
<comment type="subcellular location">
    <subcellularLocation>
        <location evidence="1">Secreted</location>
    </subcellularLocation>
</comment>
<organism evidence="6 7">
    <name type="scientific">Heyndrickxia coagulans</name>
    <name type="common">Weizmannia coagulans</name>
    <dbReference type="NCBI Taxonomy" id="1398"/>
    <lineage>
        <taxon>Bacteria</taxon>
        <taxon>Bacillati</taxon>
        <taxon>Bacillota</taxon>
        <taxon>Bacilli</taxon>
        <taxon>Bacillales</taxon>
        <taxon>Bacillaceae</taxon>
        <taxon>Heyndrickxia</taxon>
    </lineage>
</organism>
<evidence type="ECO:0000313" key="6">
    <source>
        <dbReference type="EMBL" id="KWZ77300.1"/>
    </source>
</evidence>
<dbReference type="GeneID" id="93258167"/>
<dbReference type="NCBIfam" id="TIGR03651">
    <property type="entry name" value="circ_ocin_uber"/>
    <property type="match status" value="1"/>
</dbReference>
<dbReference type="SUPFAM" id="SSF47869">
    <property type="entry name" value="Bacteriocin AS-48"/>
    <property type="match status" value="1"/>
</dbReference>
<dbReference type="AlphaFoldDB" id="A0A133KCP3"/>
<dbReference type="RefSeq" id="WP_017550351.1">
    <property type="nucleotide sequence ID" value="NZ_CP010525.1"/>
</dbReference>
<dbReference type="Proteomes" id="UP000070376">
    <property type="component" value="Unassembled WGS sequence"/>
</dbReference>
<evidence type="ECO:0000256" key="5">
    <source>
        <dbReference type="ARBA" id="ARBA00023048"/>
    </source>
</evidence>
<dbReference type="Gene3D" id="1.20.225.10">
    <property type="entry name" value="Bacteriocin AS-48"/>
    <property type="match status" value="1"/>
</dbReference>
<keyword evidence="4" id="KW-0044">Antibiotic</keyword>
<protein>
    <submittedName>
        <fullName evidence="6">Circular bacteriocin, circularin A/uberolysin family</fullName>
    </submittedName>
</protein>
<dbReference type="GO" id="GO:0005576">
    <property type="term" value="C:extracellular region"/>
    <property type="evidence" value="ECO:0007669"/>
    <property type="project" value="UniProtKB-SubCell"/>
</dbReference>
<evidence type="ECO:0000256" key="2">
    <source>
        <dbReference type="ARBA" id="ARBA00022525"/>
    </source>
</evidence>
<name>A0A133KCP3_HEYCO</name>
<evidence type="ECO:0000256" key="1">
    <source>
        <dbReference type="ARBA" id="ARBA00004613"/>
    </source>
</evidence>
<evidence type="ECO:0000313" key="7">
    <source>
        <dbReference type="Proteomes" id="UP000070376"/>
    </source>
</evidence>
<reference evidence="7" key="1">
    <citation type="submission" date="2016-01" db="EMBL/GenBank/DDBJ databases">
        <authorList>
            <person name="Mitreva M."/>
            <person name="Pepin K.H."/>
            <person name="Mihindukulasuriya K.A."/>
            <person name="Fulton R."/>
            <person name="Fronick C."/>
            <person name="O'Laughlin M."/>
            <person name="Miner T."/>
            <person name="Herter B."/>
            <person name="Rosa B.A."/>
            <person name="Cordes M."/>
            <person name="Tomlinson C."/>
            <person name="Wollam A."/>
            <person name="Palsikar V.B."/>
            <person name="Mardis E.R."/>
            <person name="Wilson R.K."/>
        </authorList>
    </citation>
    <scope>NUCLEOTIDE SEQUENCE [LARGE SCALE GENOMIC DNA]</scope>
    <source>
        <strain evidence="7">GED7749B</strain>
    </source>
</reference>
<keyword evidence="3" id="KW-0929">Antimicrobial</keyword>
<dbReference type="Pfam" id="PF09221">
    <property type="entry name" value="Bacteriocin_IId"/>
    <property type="match status" value="1"/>
</dbReference>
<dbReference type="InterPro" id="IPR009086">
    <property type="entry name" value="Bacteriocin_AS48"/>
</dbReference>
<dbReference type="EMBL" id="LRPN01000175">
    <property type="protein sequence ID" value="KWZ77300.1"/>
    <property type="molecule type" value="Genomic_DNA"/>
</dbReference>
<dbReference type="PATRIC" id="fig|1398.19.peg.1774"/>
<accession>A0A133KCP3</accession>
<evidence type="ECO:0000256" key="4">
    <source>
        <dbReference type="ARBA" id="ARBA00023022"/>
    </source>
</evidence>
<keyword evidence="5" id="KW-0078">Bacteriocin</keyword>
<dbReference type="GO" id="GO:0031640">
    <property type="term" value="P:killing of cells of another organism"/>
    <property type="evidence" value="ECO:0007669"/>
    <property type="project" value="UniProtKB-KW"/>
</dbReference>
<sequence>MGLFHVASKFHVSAGIASGVVTAVLHAGTIASIIGAVTVVMSGGVDAILDMGWTAFIAEVKHLAKEYGKKRAIAW</sequence>